<keyword evidence="10" id="KW-0256">Endoplasmic reticulum</keyword>
<keyword evidence="13" id="KW-0094">Blood coagulation</keyword>
<comment type="function">
    <text evidence="18">Protein C is a vitamin K-dependent serine protease that regulates blood coagulation by inactivating factors Va and VIIIa in the presence of calcium ions and phospholipids. Exerts a protective effect on the endothelial cell barrier function.</text>
</comment>
<keyword evidence="14" id="KW-0865">Zymogen</keyword>
<evidence type="ECO:0000256" key="16">
    <source>
        <dbReference type="ARBA" id="ARBA00023180"/>
    </source>
</evidence>
<feature type="active site" description="Charge relay system" evidence="24">
    <location>
        <position position="346"/>
    </location>
</feature>
<evidence type="ECO:0000256" key="8">
    <source>
        <dbReference type="ARBA" id="ARBA00022696"/>
    </source>
</evidence>
<dbReference type="CDD" id="cd00190">
    <property type="entry name" value="Tryp_SPc"/>
    <property type="match status" value="1"/>
</dbReference>
<dbReference type="AlphaFoldDB" id="G7NB47"/>
<evidence type="ECO:0000256" key="25">
    <source>
        <dbReference type="RuleBase" id="RU363034"/>
    </source>
</evidence>
<dbReference type="SMART" id="SM00020">
    <property type="entry name" value="Tryp_SPc"/>
    <property type="match status" value="1"/>
</dbReference>
<reference evidence="29" key="1">
    <citation type="journal article" date="2011" name="Nat. Biotechnol.">
        <title>Genome sequencing and comparison of two nonhuman primate animal models, the cynomolgus and Chinese rhesus macaques.</title>
        <authorList>
            <person name="Yan G."/>
            <person name="Zhang G."/>
            <person name="Fang X."/>
            <person name="Zhang Y."/>
            <person name="Li C."/>
            <person name="Ling F."/>
            <person name="Cooper D.N."/>
            <person name="Li Q."/>
            <person name="Li Y."/>
            <person name="van Gool A.J."/>
            <person name="Du H."/>
            <person name="Chen J."/>
            <person name="Chen R."/>
            <person name="Zhang P."/>
            <person name="Huang Z."/>
            <person name="Thompson J.R."/>
            <person name="Meng Y."/>
            <person name="Bai Y."/>
            <person name="Wang J."/>
            <person name="Zhuo M."/>
            <person name="Wang T."/>
            <person name="Huang Y."/>
            <person name="Wei L."/>
            <person name="Li J."/>
            <person name="Wang Z."/>
            <person name="Hu H."/>
            <person name="Yang P."/>
            <person name="Le L."/>
            <person name="Stenson P.D."/>
            <person name="Li B."/>
            <person name="Liu X."/>
            <person name="Ball E.V."/>
            <person name="An N."/>
            <person name="Huang Q."/>
            <person name="Zhang Y."/>
            <person name="Fan W."/>
            <person name="Zhang X."/>
            <person name="Li Y."/>
            <person name="Wang W."/>
            <person name="Katze M.G."/>
            <person name="Su B."/>
            <person name="Nielsen R."/>
            <person name="Yang H."/>
            <person name="Wang J."/>
            <person name="Wang X."/>
            <person name="Wang J."/>
        </authorList>
    </citation>
    <scope>NUCLEOTIDE SEQUENCE [LARGE SCALE GENOMIC DNA]</scope>
    <source>
        <strain evidence="29">CR-5</strain>
    </source>
</reference>
<evidence type="ECO:0000256" key="18">
    <source>
        <dbReference type="ARBA" id="ARBA00037553"/>
    </source>
</evidence>
<dbReference type="InterPro" id="IPR043504">
    <property type="entry name" value="Peptidase_S1_PA_chymotrypsin"/>
</dbReference>
<comment type="catalytic activity">
    <reaction evidence="17">
        <text>Degradation of blood coagulation factors Va and VIIIa.</text>
        <dbReference type="EC" id="3.4.21.69"/>
    </reaction>
</comment>
<dbReference type="InterPro" id="IPR001254">
    <property type="entry name" value="Trypsin_dom"/>
</dbReference>
<dbReference type="PANTHER" id="PTHR24278:SF0">
    <property type="entry name" value="VITAMIN K-DEPENDENT PROTEIN C"/>
    <property type="match status" value="1"/>
</dbReference>
<evidence type="ECO:0000256" key="24">
    <source>
        <dbReference type="PIRSR" id="PIRSR001143-1"/>
    </source>
</evidence>
<dbReference type="PROSITE" id="PS50240">
    <property type="entry name" value="TRYPSIN_DOM"/>
    <property type="match status" value="1"/>
</dbReference>
<dbReference type="PRINTS" id="PR00001">
    <property type="entry name" value="GLABLOOD"/>
</dbReference>
<dbReference type="InterPro" id="IPR050442">
    <property type="entry name" value="Peptidase_S1_coag_factors"/>
</dbReference>
<dbReference type="FunFam" id="4.10.740.10:FF:000001">
    <property type="entry name" value="vitamin K-dependent protein S"/>
    <property type="match status" value="1"/>
</dbReference>
<dbReference type="InterPro" id="IPR035972">
    <property type="entry name" value="GLA-like_dom_SF"/>
</dbReference>
<evidence type="ECO:0000256" key="9">
    <source>
        <dbReference type="ARBA" id="ARBA00022801"/>
    </source>
</evidence>
<evidence type="ECO:0000256" key="1">
    <source>
        <dbReference type="ARBA" id="ARBA00004240"/>
    </source>
</evidence>
<keyword evidence="5" id="KW-0245">EGF-like domain</keyword>
<dbReference type="PROSITE" id="PS50998">
    <property type="entry name" value="GLA_2"/>
    <property type="match status" value="1"/>
</dbReference>
<dbReference type="GO" id="GO:0005783">
    <property type="term" value="C:endoplasmic reticulum"/>
    <property type="evidence" value="ECO:0007669"/>
    <property type="project" value="UniProtKB-SubCell"/>
</dbReference>
<evidence type="ECO:0000256" key="3">
    <source>
        <dbReference type="ARBA" id="ARBA00004613"/>
    </source>
</evidence>
<evidence type="ECO:0000256" key="20">
    <source>
        <dbReference type="ARBA" id="ARBA00040219"/>
    </source>
</evidence>
<dbReference type="SUPFAM" id="SSF50494">
    <property type="entry name" value="Trypsin-like serine proteases"/>
    <property type="match status" value="1"/>
</dbReference>
<dbReference type="InterPro" id="IPR009003">
    <property type="entry name" value="Peptidase_S1_PA"/>
</dbReference>
<evidence type="ECO:0000256" key="22">
    <source>
        <dbReference type="ARBA" id="ARBA00042403"/>
    </source>
</evidence>
<dbReference type="GO" id="GO:0005794">
    <property type="term" value="C:Golgi apparatus"/>
    <property type="evidence" value="ECO:0007669"/>
    <property type="project" value="UniProtKB-SubCell"/>
</dbReference>
<dbReference type="PROSITE" id="PS00134">
    <property type="entry name" value="TRYPSIN_HIS"/>
    <property type="match status" value="1"/>
</dbReference>
<accession>G7NB47</accession>
<evidence type="ECO:0000256" key="14">
    <source>
        <dbReference type="ARBA" id="ARBA00023145"/>
    </source>
</evidence>
<keyword evidence="9 25" id="KW-0378">Hydrolase</keyword>
<feature type="active site" description="Charge relay system" evidence="24">
    <location>
        <position position="449"/>
    </location>
</feature>
<evidence type="ECO:0000313" key="29">
    <source>
        <dbReference type="EMBL" id="EHH22494.1"/>
    </source>
</evidence>
<evidence type="ECO:0000256" key="26">
    <source>
        <dbReference type="SAM" id="SignalP"/>
    </source>
</evidence>
<evidence type="ECO:0000256" key="6">
    <source>
        <dbReference type="ARBA" id="ARBA00022670"/>
    </source>
</evidence>
<keyword evidence="12" id="KW-0333">Golgi apparatus</keyword>
<organism evidence="29">
    <name type="scientific">Macaca mulatta</name>
    <name type="common">Rhesus macaque</name>
    <dbReference type="NCBI Taxonomy" id="9544"/>
    <lineage>
        <taxon>Eukaryota</taxon>
        <taxon>Metazoa</taxon>
        <taxon>Chordata</taxon>
        <taxon>Craniata</taxon>
        <taxon>Vertebrata</taxon>
        <taxon>Euteleostomi</taxon>
        <taxon>Mammalia</taxon>
        <taxon>Eutheria</taxon>
        <taxon>Euarchontoglires</taxon>
        <taxon>Primates</taxon>
        <taxon>Haplorrhini</taxon>
        <taxon>Catarrhini</taxon>
        <taxon>Cercopithecidae</taxon>
        <taxon>Cercopithecinae</taxon>
        <taxon>Macaca</taxon>
    </lineage>
</organism>
<evidence type="ECO:0000256" key="2">
    <source>
        <dbReference type="ARBA" id="ARBA00004555"/>
    </source>
</evidence>
<dbReference type="Gene3D" id="4.10.740.10">
    <property type="entry name" value="Coagulation Factor IX"/>
    <property type="match status" value="1"/>
</dbReference>
<evidence type="ECO:0000256" key="17">
    <source>
        <dbReference type="ARBA" id="ARBA00036045"/>
    </source>
</evidence>
<keyword evidence="8" id="KW-0356">Hemostasis</keyword>
<dbReference type="Pfam" id="PF00594">
    <property type="entry name" value="Gla"/>
    <property type="match status" value="1"/>
</dbReference>
<dbReference type="SUPFAM" id="SSF57630">
    <property type="entry name" value="GLA-domain"/>
    <property type="match status" value="1"/>
</dbReference>
<dbReference type="PIRSF" id="PIRSF001143">
    <property type="entry name" value="Factor_X"/>
    <property type="match status" value="1"/>
</dbReference>
<dbReference type="PROSITE" id="PS00135">
    <property type="entry name" value="TRYPSIN_SER"/>
    <property type="match status" value="1"/>
</dbReference>
<keyword evidence="26" id="KW-0732">Signal</keyword>
<evidence type="ECO:0000256" key="4">
    <source>
        <dbReference type="ARBA" id="ARBA00022525"/>
    </source>
</evidence>
<evidence type="ECO:0000259" key="27">
    <source>
        <dbReference type="PROSITE" id="PS50240"/>
    </source>
</evidence>
<sequence>MAAGRRTCGISTTCPCASTSGMWRLTGLLLFVATWGISSTPAPLDSVFSSSERAHQVLRIRKRANSFLEELRPSSLERECVEEICDFEEAKEIFQNVDDTVRPPWVQRMRLRVTGSPSAGRERGVKPVRRALNFSYKLSTCPPTCTAFLAAPQPPVVLLSPSRAEIFAFQSAKSVTASISLLSASGVVLLLCPLHSIVSRRRTKTGGQSREECLTGPSPPLPASVKFPCGRPWRRIEKKRSHLKRRDTEDQEDQVDPRLIDGKMTRRGDSPWQVVLLDSKKKLACGAVLIHPSWVLTAAHCMEESKKLLVRLGEYDLRRWEKWELDLDIEEVFIHPNYTKSTTDNDIALLRLAQPATLSQTIVPICLPDSGLAERELTQAGQETLVTGWGYHSSREKEAKRNRTFVLNFIKIPVVPRNECSEVMSNMVSENMLCAGILGDRQDACEGDSGGPMVASFHGTWFLVGLVSWGEGCGLLHNYGVYTKVSRYLDWIHGHIRDKEALAKSRAP</sequence>
<evidence type="ECO:0000256" key="7">
    <source>
        <dbReference type="ARBA" id="ARBA00022685"/>
    </source>
</evidence>
<gene>
    <name evidence="29" type="ORF">EGK_05773</name>
</gene>
<dbReference type="MEROPS" id="S01.218"/>
<evidence type="ECO:0000256" key="21">
    <source>
        <dbReference type="ARBA" id="ARBA00041306"/>
    </source>
</evidence>
<dbReference type="Gene3D" id="2.40.10.10">
    <property type="entry name" value="Trypsin-like serine proteases"/>
    <property type="match status" value="2"/>
</dbReference>
<dbReference type="InterPro" id="IPR012224">
    <property type="entry name" value="Pept_S1A_FX"/>
</dbReference>
<feature type="chain" id="PRO_5003500875" description="Vitamin K-dependent protein C" evidence="26">
    <location>
        <begin position="40"/>
        <end position="508"/>
    </location>
</feature>
<dbReference type="Proteomes" id="UP000013456">
    <property type="component" value="Chromosome 13"/>
</dbReference>
<feature type="domain" description="Peptidase S1" evidence="27">
    <location>
        <begin position="259"/>
        <end position="497"/>
    </location>
</feature>
<dbReference type="InterPro" id="IPR018114">
    <property type="entry name" value="TRYPSIN_HIS"/>
</dbReference>
<dbReference type="Pfam" id="PF00089">
    <property type="entry name" value="Trypsin"/>
    <property type="match status" value="1"/>
</dbReference>
<keyword evidence="7" id="KW-0165">Cleavage on pair of basic residues</keyword>
<protein>
    <recommendedName>
        <fullName evidence="20">Vitamin K-dependent protein C</fullName>
        <ecNumber evidence="19">3.4.21.69</ecNumber>
    </recommendedName>
    <alternativeName>
        <fullName evidence="23">Anticoagulant protein C</fullName>
    </alternativeName>
    <alternativeName>
        <fullName evidence="21">Autoprothrombin IIA</fullName>
    </alternativeName>
    <alternativeName>
        <fullName evidence="22">Blood coagulation factor XIV</fullName>
    </alternativeName>
</protein>
<feature type="domain" description="Gla" evidence="28">
    <location>
        <begin position="63"/>
        <end position="110"/>
    </location>
</feature>
<dbReference type="GO" id="GO:0006508">
    <property type="term" value="P:proteolysis"/>
    <property type="evidence" value="ECO:0007669"/>
    <property type="project" value="UniProtKB-KW"/>
</dbReference>
<dbReference type="EMBL" id="CM001265">
    <property type="protein sequence ID" value="EHH22494.1"/>
    <property type="molecule type" value="Genomic_DNA"/>
</dbReference>
<dbReference type="EC" id="3.4.21.69" evidence="19"/>
<keyword evidence="16" id="KW-0325">Glycoprotein</keyword>
<dbReference type="FunFam" id="2.40.10.10:FF:000256">
    <property type="entry name" value="Vitamin K-dependent protein C"/>
    <property type="match status" value="1"/>
</dbReference>
<evidence type="ECO:0000256" key="13">
    <source>
        <dbReference type="ARBA" id="ARBA00023084"/>
    </source>
</evidence>
<dbReference type="GO" id="GO:0005509">
    <property type="term" value="F:calcium ion binding"/>
    <property type="evidence" value="ECO:0007669"/>
    <property type="project" value="InterPro"/>
</dbReference>
<dbReference type="InterPro" id="IPR001314">
    <property type="entry name" value="Peptidase_S1A"/>
</dbReference>
<dbReference type="FunFam" id="2.40.10.10:FF:000365">
    <property type="match status" value="1"/>
</dbReference>
<name>G7NB47_MACMU</name>
<dbReference type="GO" id="GO:0007596">
    <property type="term" value="P:blood coagulation"/>
    <property type="evidence" value="ECO:0007669"/>
    <property type="project" value="UniProtKB-KW"/>
</dbReference>
<dbReference type="SMART" id="SM00069">
    <property type="entry name" value="GLA"/>
    <property type="match status" value="1"/>
</dbReference>
<dbReference type="InterPro" id="IPR033116">
    <property type="entry name" value="TRYPSIN_SER"/>
</dbReference>
<evidence type="ECO:0000256" key="10">
    <source>
        <dbReference type="ARBA" id="ARBA00022824"/>
    </source>
</evidence>
<feature type="signal peptide" evidence="26">
    <location>
        <begin position="1"/>
        <end position="39"/>
    </location>
</feature>
<dbReference type="PANTHER" id="PTHR24278">
    <property type="entry name" value="COAGULATION FACTOR"/>
    <property type="match status" value="1"/>
</dbReference>
<evidence type="ECO:0000259" key="28">
    <source>
        <dbReference type="PROSITE" id="PS50998"/>
    </source>
</evidence>
<proteinExistence type="predicted"/>
<evidence type="ECO:0000256" key="5">
    <source>
        <dbReference type="ARBA" id="ARBA00022536"/>
    </source>
</evidence>
<evidence type="ECO:0000256" key="11">
    <source>
        <dbReference type="ARBA" id="ARBA00022825"/>
    </source>
</evidence>
<evidence type="ECO:0000256" key="23">
    <source>
        <dbReference type="ARBA" id="ARBA00042906"/>
    </source>
</evidence>
<dbReference type="InterPro" id="IPR000294">
    <property type="entry name" value="GLA_domain"/>
</dbReference>
<feature type="active site" description="Charge relay system" evidence="24">
    <location>
        <position position="300"/>
    </location>
</feature>
<evidence type="ECO:0000256" key="19">
    <source>
        <dbReference type="ARBA" id="ARBA00038995"/>
    </source>
</evidence>
<dbReference type="GO" id="GO:0004252">
    <property type="term" value="F:serine-type endopeptidase activity"/>
    <property type="evidence" value="ECO:0007669"/>
    <property type="project" value="UniProtKB-EC"/>
</dbReference>
<dbReference type="InterPro" id="IPR017857">
    <property type="entry name" value="Coagulation_fac-like_Gla_dom"/>
</dbReference>
<keyword evidence="6 25" id="KW-0645">Protease</keyword>
<evidence type="ECO:0000256" key="15">
    <source>
        <dbReference type="ARBA" id="ARBA00023157"/>
    </source>
</evidence>
<keyword evidence="15" id="KW-1015">Disulfide bond</keyword>
<keyword evidence="4" id="KW-0964">Secreted</keyword>
<keyword evidence="11 25" id="KW-0720">Serine protease</keyword>
<evidence type="ECO:0000256" key="12">
    <source>
        <dbReference type="ARBA" id="ARBA00023034"/>
    </source>
</evidence>
<comment type="subcellular location">
    <subcellularLocation>
        <location evidence="1">Endoplasmic reticulum</location>
    </subcellularLocation>
    <subcellularLocation>
        <location evidence="2">Golgi apparatus</location>
    </subcellularLocation>
    <subcellularLocation>
        <location evidence="3">Secreted</location>
    </subcellularLocation>
</comment>
<dbReference type="GO" id="GO:0005576">
    <property type="term" value="C:extracellular region"/>
    <property type="evidence" value="ECO:0007669"/>
    <property type="project" value="UniProtKB-SubCell"/>
</dbReference>
<dbReference type="PRINTS" id="PR00722">
    <property type="entry name" value="CHYMOTRYPSIN"/>
</dbReference>